<keyword evidence="4 5" id="KW-0472">Membrane</keyword>
<keyword evidence="8" id="KW-1185">Reference proteome</keyword>
<keyword evidence="2 5" id="KW-0812">Transmembrane</keyword>
<dbReference type="Pfam" id="PF04357">
    <property type="entry name" value="TamB"/>
    <property type="match status" value="1"/>
</dbReference>
<dbReference type="Proteomes" id="UP000441389">
    <property type="component" value="Unassembled WGS sequence"/>
</dbReference>
<sequence length="1380" mass="143815">MTARRIAIWAGGIVAGLLLVLAVVLVGLNTDPGRRFIADRAAGFTTASGLRFQVGRIEGSIYGKMVLRDVRVSDTKGVFATAPRIAIDWRPFAYLGNHIDIRSAAAPLITLWRMPALKPVPSQPNAPILPDIDIDIGRLKVDRLVLQPPVSGERRIVTVQGSVKIADRRAQVRADAAVLGGGDRLKLVLDAVPDDNRLAIEARLDAPAGGVIARTAGLTVPLQAQIGGTGSWQAWRGRLTATLGGQSLADLALTARNGTFALKGPAHPGLVVPAAARITAPALEVDLTAALDKRIANTKLALRSDALAVDAAGEVDLAHSRFGAFRVDARLIRPASIAPNLSGRDVRLQMILDGPFARPAVDYRLSAAAIGFNNTVVERLFAQGRARVNSDRILIPVSARAARVTGLSASVGGLLTNVTINGQLAISGDTILSDNLRIRSPQIDATAVVVADLSSGTYRAGLKGRVNNYLVQGVGIIGLTTDVNLVTTPKGFALTGRFAAETVRIDNGSVRNLLGGHTIVTGRLAYGDGGVVRITRLRLAAPKLKISDGGGTYRPDGRIDFRATGVSDQYGPLTVFVTGTTARPQIRIRASRPNIGVPLTDVDAQIRSTGNGYAITATGGSPYGPFSADLFVATGGGGPLAVDIRRAHFAGIDFKGRVTQTRAGPFAGQLSLAGSGFTGTVRLGAQGSVQTAQVSARAVEATIPAEPPIRIGRATVEARLVLYASAPLVVADIQAAGVRQGQMVVQTARARINYQGGRGTAELAAKGRSGASFEVAARADLSPGLYRVAARGTVNSIAFHLARPAVIRAEGGGYALEPATIVLPQGEVRLTGRYGPGVELRARFDGLDLSVLNAFAAGAGVGGKATGSLDFAQTGSAFPRADLRLAVDNFTRSGAAAVSEPVDIALLGTLRPEGGALSAVIRRGGQAIGRLQARLQPVAAGASWTSRLFAAPLSGGIRYNGPASVLWSLTGIADQQLSGPIGVAADFSGRLDQPQLTGVIRANALGYTNETYGTRIRNIRLSGRFTNDRLEISEFTGQAGEGTISARGSVGLSSAAGYPIDVSATLDHARLARSDALGATATGTLRLTNSKAAGATIAGDLRLPEVRYQIVRQGAAEVAVLEGVRRKGAPPPSTEPDEPPPLPGLFKLDLRLRADNQIFVSGMGLESEWAADLRVAGTSAAPRLVGRLDVVRGTYSFAGRRFDLDNSSHINFEGGTNPALDIRATGDVSGTEITIVIGGRAQNPQISFSSTPQLPQDELLSRALFGESISSISAIQAVQLAAALNSLRGSGGGLNPLGKLRSVAGIDRLRILGADETTGRGTAVAAGTYISNRIYVEIITDARGFTATQINIALSKALSILSQTSSFSGTSVELRYRKDY</sequence>
<organism evidence="7 8">
    <name type="scientific">Sphingomonas horti</name>
    <dbReference type="NCBI Taxonomy" id="2682842"/>
    <lineage>
        <taxon>Bacteria</taxon>
        <taxon>Pseudomonadati</taxon>
        <taxon>Pseudomonadota</taxon>
        <taxon>Alphaproteobacteria</taxon>
        <taxon>Sphingomonadales</taxon>
        <taxon>Sphingomonadaceae</taxon>
        <taxon>Sphingomonas</taxon>
    </lineage>
</organism>
<protein>
    <recommendedName>
        <fullName evidence="6">Translocation and assembly module TamB C-terminal domain-containing protein</fullName>
    </recommendedName>
</protein>
<keyword evidence="3 5" id="KW-1133">Transmembrane helix</keyword>
<evidence type="ECO:0000313" key="8">
    <source>
        <dbReference type="Proteomes" id="UP000441389"/>
    </source>
</evidence>
<evidence type="ECO:0000256" key="1">
    <source>
        <dbReference type="ARBA" id="ARBA00004167"/>
    </source>
</evidence>
<evidence type="ECO:0000256" key="3">
    <source>
        <dbReference type="ARBA" id="ARBA00022989"/>
    </source>
</evidence>
<dbReference type="GO" id="GO:0005886">
    <property type="term" value="C:plasma membrane"/>
    <property type="evidence" value="ECO:0007669"/>
    <property type="project" value="InterPro"/>
</dbReference>
<dbReference type="EMBL" id="WQMS01000006">
    <property type="protein sequence ID" value="MVO77316.1"/>
    <property type="molecule type" value="Genomic_DNA"/>
</dbReference>
<comment type="subcellular location">
    <subcellularLocation>
        <location evidence="1">Membrane</location>
        <topology evidence="1">Single-pass membrane protein</topology>
    </subcellularLocation>
</comment>
<evidence type="ECO:0000256" key="2">
    <source>
        <dbReference type="ARBA" id="ARBA00022692"/>
    </source>
</evidence>
<comment type="caution">
    <text evidence="7">The sequence shown here is derived from an EMBL/GenBank/DDBJ whole genome shotgun (WGS) entry which is preliminary data.</text>
</comment>
<accession>A0A6I4IZ13</accession>
<dbReference type="GO" id="GO:0009306">
    <property type="term" value="P:protein secretion"/>
    <property type="evidence" value="ECO:0007669"/>
    <property type="project" value="InterPro"/>
</dbReference>
<name>A0A6I4IZ13_9SPHN</name>
<feature type="transmembrane region" description="Helical" evidence="5">
    <location>
        <begin position="7"/>
        <end position="28"/>
    </location>
</feature>
<dbReference type="PANTHER" id="PTHR36985:SF1">
    <property type="entry name" value="TRANSLOCATION AND ASSEMBLY MODULE SUBUNIT TAMB"/>
    <property type="match status" value="1"/>
</dbReference>
<dbReference type="RefSeq" id="WP_157026267.1">
    <property type="nucleotide sequence ID" value="NZ_WQMS01000006.1"/>
</dbReference>
<evidence type="ECO:0000256" key="4">
    <source>
        <dbReference type="ARBA" id="ARBA00023136"/>
    </source>
</evidence>
<reference evidence="7 8" key="1">
    <citation type="submission" date="2019-12" db="EMBL/GenBank/DDBJ databases">
        <authorList>
            <person name="Huq M.A."/>
        </authorList>
    </citation>
    <scope>NUCLEOTIDE SEQUENCE [LARGE SCALE GENOMIC DNA]</scope>
    <source>
        <strain evidence="7 8">MAH-20</strain>
    </source>
</reference>
<feature type="domain" description="Translocation and assembly module TamB C-terminal" evidence="6">
    <location>
        <begin position="1035"/>
        <end position="1380"/>
    </location>
</feature>
<evidence type="ECO:0000259" key="6">
    <source>
        <dbReference type="Pfam" id="PF04357"/>
    </source>
</evidence>
<evidence type="ECO:0000313" key="7">
    <source>
        <dbReference type="EMBL" id="MVO77316.1"/>
    </source>
</evidence>
<dbReference type="PANTHER" id="PTHR36985">
    <property type="entry name" value="TRANSLOCATION AND ASSEMBLY MODULE SUBUNIT TAMB"/>
    <property type="match status" value="1"/>
</dbReference>
<proteinExistence type="predicted"/>
<evidence type="ECO:0000256" key="5">
    <source>
        <dbReference type="SAM" id="Phobius"/>
    </source>
</evidence>
<dbReference type="InterPro" id="IPR007452">
    <property type="entry name" value="TamB_C"/>
</dbReference>
<gene>
    <name evidence="7" type="ORF">GON01_05105</name>
</gene>